<dbReference type="Proteomes" id="UP000184295">
    <property type="component" value="Unassembled WGS sequence"/>
</dbReference>
<keyword evidence="2" id="KW-1185">Reference proteome</keyword>
<name>A0A1M4SYC0_9ACTN</name>
<dbReference type="AlphaFoldDB" id="A0A1M4SYC0"/>
<dbReference type="EMBL" id="FQUL01000003">
    <property type="protein sequence ID" value="SHE37160.1"/>
    <property type="molecule type" value="Genomic_DNA"/>
</dbReference>
<organism evidence="1 2">
    <name type="scientific">Ferrithrix thermotolerans DSM 19514</name>
    <dbReference type="NCBI Taxonomy" id="1121881"/>
    <lineage>
        <taxon>Bacteria</taxon>
        <taxon>Bacillati</taxon>
        <taxon>Actinomycetota</taxon>
        <taxon>Acidimicrobiia</taxon>
        <taxon>Acidimicrobiales</taxon>
        <taxon>Acidimicrobiaceae</taxon>
        <taxon>Ferrithrix</taxon>
    </lineage>
</organism>
<reference evidence="2" key="1">
    <citation type="submission" date="2016-11" db="EMBL/GenBank/DDBJ databases">
        <authorList>
            <person name="Varghese N."/>
            <person name="Submissions S."/>
        </authorList>
    </citation>
    <scope>NUCLEOTIDE SEQUENCE [LARGE SCALE GENOMIC DNA]</scope>
    <source>
        <strain evidence="2">DSM 19514</strain>
    </source>
</reference>
<sequence length="17" mass="1853">MLELFTPNKAPIASMSC</sequence>
<gene>
    <name evidence="1" type="ORF">SAMN02745225_00444</name>
</gene>
<protein>
    <submittedName>
        <fullName evidence="1">Uncharacterized protein</fullName>
    </submittedName>
</protein>
<proteinExistence type="predicted"/>
<evidence type="ECO:0000313" key="1">
    <source>
        <dbReference type="EMBL" id="SHE37160.1"/>
    </source>
</evidence>
<accession>A0A1M4SYC0</accession>
<evidence type="ECO:0000313" key="2">
    <source>
        <dbReference type="Proteomes" id="UP000184295"/>
    </source>
</evidence>